<dbReference type="Pfam" id="PF10502">
    <property type="entry name" value="Peptidase_S26"/>
    <property type="match status" value="1"/>
</dbReference>
<feature type="transmembrane region" description="Helical" evidence="6">
    <location>
        <begin position="144"/>
        <end position="162"/>
    </location>
</feature>
<feature type="region of interest" description="Disordered" evidence="5">
    <location>
        <begin position="178"/>
        <end position="245"/>
    </location>
</feature>
<organism evidence="8">
    <name type="scientific">uncultured marine thaumarchaeote KM3_67_H03</name>
    <dbReference type="NCBI Taxonomy" id="1456239"/>
    <lineage>
        <taxon>Archaea</taxon>
        <taxon>Nitrososphaerota</taxon>
        <taxon>environmental samples</taxon>
    </lineage>
</organism>
<evidence type="ECO:0000256" key="1">
    <source>
        <dbReference type="ARBA" id="ARBA00004370"/>
    </source>
</evidence>
<dbReference type="AlphaFoldDB" id="A0A075HLB0"/>
<dbReference type="Gene3D" id="2.10.109.10">
    <property type="entry name" value="Umud Fragment, subunit A"/>
    <property type="match status" value="1"/>
</dbReference>
<protein>
    <submittedName>
        <fullName evidence="8">Peptidase S26B, signal peptidase (SEC11, sipW)</fullName>
    </submittedName>
</protein>
<evidence type="ECO:0000256" key="6">
    <source>
        <dbReference type="SAM" id="Phobius"/>
    </source>
</evidence>
<feature type="transmembrane region" description="Helical" evidence="6">
    <location>
        <begin position="12"/>
        <end position="31"/>
    </location>
</feature>
<evidence type="ECO:0000259" key="7">
    <source>
        <dbReference type="Pfam" id="PF10502"/>
    </source>
</evidence>
<dbReference type="PANTHER" id="PTHR10806:SF6">
    <property type="entry name" value="SIGNAL PEPTIDASE COMPLEX CATALYTIC SUBUNIT SEC11"/>
    <property type="match status" value="1"/>
</dbReference>
<keyword evidence="3 6" id="KW-1133">Transmembrane helix</keyword>
<dbReference type="InterPro" id="IPR001733">
    <property type="entry name" value="Peptidase_S26B"/>
</dbReference>
<feature type="compositionally biased region" description="Basic and acidic residues" evidence="5">
    <location>
        <begin position="187"/>
        <end position="245"/>
    </location>
</feature>
<dbReference type="CDD" id="cd06530">
    <property type="entry name" value="S26_SPase_I"/>
    <property type="match status" value="1"/>
</dbReference>
<dbReference type="InterPro" id="IPR019533">
    <property type="entry name" value="Peptidase_S26"/>
</dbReference>
<evidence type="ECO:0000256" key="4">
    <source>
        <dbReference type="ARBA" id="ARBA00023136"/>
    </source>
</evidence>
<name>A0A075HLB0_9ARCH</name>
<comment type="subcellular location">
    <subcellularLocation>
        <location evidence="1">Membrane</location>
    </subcellularLocation>
</comment>
<keyword evidence="4 6" id="KW-0472">Membrane</keyword>
<reference evidence="8" key="1">
    <citation type="journal article" date="2014" name="Genome Biol. Evol.">
        <title>Pangenome evidence for extensive interdomain horizontal transfer affecting lineage core and shell genes in uncultured planktonic thaumarchaeota and euryarchaeota.</title>
        <authorList>
            <person name="Deschamps P."/>
            <person name="Zivanovic Y."/>
            <person name="Moreira D."/>
            <person name="Rodriguez-Valera F."/>
            <person name="Lopez-Garcia P."/>
        </authorList>
    </citation>
    <scope>NUCLEOTIDE SEQUENCE</scope>
</reference>
<dbReference type="EMBL" id="KF901009">
    <property type="protein sequence ID" value="AIF14753.1"/>
    <property type="molecule type" value="Genomic_DNA"/>
</dbReference>
<evidence type="ECO:0000313" key="8">
    <source>
        <dbReference type="EMBL" id="AIF14753.1"/>
    </source>
</evidence>
<keyword evidence="2 6" id="KW-0812">Transmembrane</keyword>
<evidence type="ECO:0000256" key="5">
    <source>
        <dbReference type="SAM" id="MobiDB-lite"/>
    </source>
</evidence>
<evidence type="ECO:0000256" key="3">
    <source>
        <dbReference type="ARBA" id="ARBA00022989"/>
    </source>
</evidence>
<dbReference type="InterPro" id="IPR036286">
    <property type="entry name" value="LexA/Signal_pep-like_sf"/>
</dbReference>
<proteinExistence type="predicted"/>
<dbReference type="GO" id="GO:0006465">
    <property type="term" value="P:signal peptide processing"/>
    <property type="evidence" value="ECO:0007669"/>
    <property type="project" value="InterPro"/>
</dbReference>
<feature type="domain" description="Peptidase S26" evidence="7">
    <location>
        <begin position="16"/>
        <end position="91"/>
    </location>
</feature>
<dbReference type="PANTHER" id="PTHR10806">
    <property type="entry name" value="SIGNAL PEPTIDASE COMPLEX CATALYTIC SUBUNIT SEC11"/>
    <property type="match status" value="1"/>
</dbReference>
<dbReference type="NCBIfam" id="TIGR02228">
    <property type="entry name" value="sigpep_I_arch"/>
    <property type="match status" value="1"/>
</dbReference>
<sequence length="245" mass="27602">MATGSIRGIVKDIVIVVICVAVIWIGLQVYFGTQNPFYVVSSGSMYPELAMYDIIVVSGHTLFEDVKIGDIIVFDRPKDHDKVIVHRVVAVVDDDPLTLRTKGDNNQNSIVGTDYPITEEEYIGTSVYVIPQVGFITKILQPPINYIIIVVIIGIMIIRQISKSKKKALLEKVKAESEINDYDESQSNEKIDQLPKDAEYSESKDFTTQEKKPTEKLDEEKPKHDIDSLLDDLKRDTGKTKIDDN</sequence>
<dbReference type="GO" id="GO:0004252">
    <property type="term" value="F:serine-type endopeptidase activity"/>
    <property type="evidence" value="ECO:0007669"/>
    <property type="project" value="InterPro"/>
</dbReference>
<accession>A0A075HLB0</accession>
<evidence type="ECO:0000256" key="2">
    <source>
        <dbReference type="ARBA" id="ARBA00022692"/>
    </source>
</evidence>
<gene>
    <name evidence="8" type="primary">SEC11</name>
    <name evidence="8" type="synonym">sipW</name>
</gene>
<dbReference type="GO" id="GO:0016020">
    <property type="term" value="C:membrane"/>
    <property type="evidence" value="ECO:0007669"/>
    <property type="project" value="UniProtKB-SubCell"/>
</dbReference>
<dbReference type="SUPFAM" id="SSF51306">
    <property type="entry name" value="LexA/Signal peptidase"/>
    <property type="match status" value="1"/>
</dbReference>